<dbReference type="AlphaFoldDB" id="B5HXE5"/>
<dbReference type="InterPro" id="IPR037401">
    <property type="entry name" value="SnoaL-like"/>
</dbReference>
<dbReference type="InterPro" id="IPR032710">
    <property type="entry name" value="NTF2-like_dom_sf"/>
</dbReference>
<organism evidence="2 3">
    <name type="scientific">Streptomyces sviceus (strain ATCC 29083 / DSM 924 / JCM 4929 / NBRC 13980 / NCIMB 11184 / NRRL 5439 / UC 5370)</name>
    <dbReference type="NCBI Taxonomy" id="463191"/>
    <lineage>
        <taxon>Bacteria</taxon>
        <taxon>Bacillati</taxon>
        <taxon>Actinomycetota</taxon>
        <taxon>Actinomycetes</taxon>
        <taxon>Kitasatosporales</taxon>
        <taxon>Streptomycetaceae</taxon>
        <taxon>Streptomyces</taxon>
    </lineage>
</organism>
<evidence type="ECO:0000313" key="2">
    <source>
        <dbReference type="EMBL" id="EDY57500.1"/>
    </source>
</evidence>
<dbReference type="PANTHER" id="PTHR41252">
    <property type="entry name" value="BLR2505 PROTEIN"/>
    <property type="match status" value="1"/>
</dbReference>
<dbReference type="eggNOG" id="COG3631">
    <property type="taxonomic scope" value="Bacteria"/>
</dbReference>
<dbReference type="Pfam" id="PF12680">
    <property type="entry name" value="SnoaL_2"/>
    <property type="match status" value="1"/>
</dbReference>
<evidence type="ECO:0000313" key="3">
    <source>
        <dbReference type="Proteomes" id="UP000002785"/>
    </source>
</evidence>
<proteinExistence type="predicted"/>
<dbReference type="PANTHER" id="PTHR41252:SF1">
    <property type="entry name" value="BLR2505 PROTEIN"/>
    <property type="match status" value="1"/>
</dbReference>
<dbReference type="Gene3D" id="3.10.450.50">
    <property type="match status" value="1"/>
</dbReference>
<sequence>MLPGRTIVPVSRTSPDSGEVAVVMAEHPHAVLIRKGFEAFSRGDMDTLRELIAKDATHHVPGSHPLSGDFKGQDAIIDMYQKLGEETAGSMRLEMLGIAVDGRGHAVGMCRVTAERRGKHLDDTGCIVFRIVGDKVTDLDECLEDIDKSDEFWAE</sequence>
<dbReference type="HOGENOM" id="CLU_123830_1_0_11"/>
<feature type="domain" description="SnoaL-like" evidence="1">
    <location>
        <begin position="34"/>
        <end position="138"/>
    </location>
</feature>
<gene>
    <name evidence="2" type="ORF">SSEG_04080</name>
</gene>
<protein>
    <recommendedName>
        <fullName evidence="1">SnoaL-like domain-containing protein</fullName>
    </recommendedName>
</protein>
<accession>B5HXE5</accession>
<reference evidence="2" key="1">
    <citation type="submission" date="2009-10" db="EMBL/GenBank/DDBJ databases">
        <title>The genome sequence of Streptomyces sviceus strain ATCC 29083.</title>
        <authorList>
            <consortium name="The Broad Institute Genome Sequencing Platform"/>
            <consortium name="Broad Institute Microbial Sequencing Center"/>
            <person name="Fischbach M."/>
            <person name="Godfrey P."/>
            <person name="Ward D."/>
            <person name="Young S."/>
            <person name="Zeng Q."/>
            <person name="Koehrsen M."/>
            <person name="Alvarado L."/>
            <person name="Berlin A.M."/>
            <person name="Bochicchio J."/>
            <person name="Borenstein D."/>
            <person name="Chapman S.B."/>
            <person name="Chen Z."/>
            <person name="Engels R."/>
            <person name="Freedman E."/>
            <person name="Gellesch M."/>
            <person name="Goldberg J."/>
            <person name="Griggs A."/>
            <person name="Gujja S."/>
            <person name="Heilman E.R."/>
            <person name="Heiman D.I."/>
            <person name="Hepburn T.A."/>
            <person name="Howarth C."/>
            <person name="Jen D."/>
            <person name="Larson L."/>
            <person name="Lewis B."/>
            <person name="Mehta T."/>
            <person name="Park D."/>
            <person name="Pearson M."/>
            <person name="Richards J."/>
            <person name="Roberts A."/>
            <person name="Saif S."/>
            <person name="Shea T.D."/>
            <person name="Shenoy N."/>
            <person name="Sisk P."/>
            <person name="Stolte C."/>
            <person name="Sykes S.N."/>
            <person name="Thomson T."/>
            <person name="Walk T."/>
            <person name="White J."/>
            <person name="Yandava C."/>
            <person name="Straight P."/>
            <person name="Clardy J."/>
            <person name="Hung D."/>
            <person name="Kolter R."/>
            <person name="Mekalanos J."/>
            <person name="Walker S."/>
            <person name="Walsh C.T."/>
            <person name="Wieland-Brown L.C."/>
            <person name="Haas B."/>
            <person name="Nusbaum C."/>
            <person name="Birren B."/>
        </authorList>
    </citation>
    <scope>NUCLEOTIDE SEQUENCE [LARGE SCALE GENOMIC DNA]</scope>
    <source>
        <strain evidence="2">ATCC 29083</strain>
    </source>
</reference>
<dbReference type="Proteomes" id="UP000002785">
    <property type="component" value="Chromosome"/>
</dbReference>
<keyword evidence="3" id="KW-1185">Reference proteome</keyword>
<dbReference type="SUPFAM" id="SSF54427">
    <property type="entry name" value="NTF2-like"/>
    <property type="match status" value="1"/>
</dbReference>
<name>B5HXE5_STRX2</name>
<evidence type="ECO:0000259" key="1">
    <source>
        <dbReference type="Pfam" id="PF12680"/>
    </source>
</evidence>
<dbReference type="EMBL" id="CM000951">
    <property type="protein sequence ID" value="EDY57500.1"/>
    <property type="molecule type" value="Genomic_DNA"/>
</dbReference>